<keyword evidence="3" id="KW-0509">mRNA transport</keyword>
<evidence type="ECO:0000256" key="5">
    <source>
        <dbReference type="ARBA" id="ARBA00023010"/>
    </source>
</evidence>
<dbReference type="InterPro" id="IPR036322">
    <property type="entry name" value="WD40_repeat_dom_sf"/>
</dbReference>
<feature type="compositionally biased region" description="Basic residues" evidence="9">
    <location>
        <begin position="212"/>
        <end position="224"/>
    </location>
</feature>
<dbReference type="EMBL" id="KZ819634">
    <property type="protein sequence ID" value="PWN94103.1"/>
    <property type="molecule type" value="Genomic_DNA"/>
</dbReference>
<feature type="region of interest" description="Disordered" evidence="9">
    <location>
        <begin position="778"/>
        <end position="803"/>
    </location>
</feature>
<dbReference type="STRING" id="215250.A0A316Z1P7"/>
<feature type="region of interest" description="Disordered" evidence="9">
    <location>
        <begin position="183"/>
        <end position="255"/>
    </location>
</feature>
<feature type="coiled-coil region" evidence="8">
    <location>
        <begin position="985"/>
        <end position="1012"/>
    </location>
</feature>
<dbReference type="GO" id="GO:0005643">
    <property type="term" value="C:nuclear pore"/>
    <property type="evidence" value="ECO:0007669"/>
    <property type="project" value="UniProtKB-SubCell"/>
</dbReference>
<dbReference type="Pfam" id="PF10168">
    <property type="entry name" value="Nup88"/>
    <property type="match status" value="1"/>
</dbReference>
<reference evidence="10 11" key="1">
    <citation type="journal article" date="2018" name="Mol. Biol. Evol.">
        <title>Broad Genomic Sampling Reveals a Smut Pathogenic Ancestry of the Fungal Clade Ustilaginomycotina.</title>
        <authorList>
            <person name="Kijpornyongpan T."/>
            <person name="Mondo S.J."/>
            <person name="Barry K."/>
            <person name="Sandor L."/>
            <person name="Lee J."/>
            <person name="Lipzen A."/>
            <person name="Pangilinan J."/>
            <person name="LaButti K."/>
            <person name="Hainaut M."/>
            <person name="Henrissat B."/>
            <person name="Grigoriev I.V."/>
            <person name="Spatafora J.W."/>
            <person name="Aime M.C."/>
        </authorList>
    </citation>
    <scope>NUCLEOTIDE SEQUENCE [LARGE SCALE GENOMIC DNA]</scope>
    <source>
        <strain evidence="10 11">MCA 4198</strain>
    </source>
</reference>
<dbReference type="OrthoDB" id="341482at2759"/>
<evidence type="ECO:0000256" key="3">
    <source>
        <dbReference type="ARBA" id="ARBA00022816"/>
    </source>
</evidence>
<evidence type="ECO:0000313" key="10">
    <source>
        <dbReference type="EMBL" id="PWN94103.1"/>
    </source>
</evidence>
<keyword evidence="4" id="KW-0653">Protein transport</keyword>
<dbReference type="InParanoid" id="A0A316Z1P7"/>
<evidence type="ECO:0000256" key="9">
    <source>
        <dbReference type="SAM" id="MobiDB-lite"/>
    </source>
</evidence>
<evidence type="ECO:0000256" key="2">
    <source>
        <dbReference type="ARBA" id="ARBA00022448"/>
    </source>
</evidence>
<keyword evidence="2" id="KW-0813">Transport</keyword>
<dbReference type="InterPro" id="IPR019321">
    <property type="entry name" value="Nucleoporin_Nup88"/>
</dbReference>
<organism evidence="10 11">
    <name type="scientific">Acaromyces ingoldii</name>
    <dbReference type="NCBI Taxonomy" id="215250"/>
    <lineage>
        <taxon>Eukaryota</taxon>
        <taxon>Fungi</taxon>
        <taxon>Dikarya</taxon>
        <taxon>Basidiomycota</taxon>
        <taxon>Ustilaginomycotina</taxon>
        <taxon>Exobasidiomycetes</taxon>
        <taxon>Exobasidiales</taxon>
        <taxon>Cryptobasidiaceae</taxon>
        <taxon>Acaromyces</taxon>
    </lineage>
</organism>
<dbReference type="PANTHER" id="PTHR13257">
    <property type="entry name" value="NUCLEOPORIN NUP84-RELATED"/>
    <property type="match status" value="1"/>
</dbReference>
<dbReference type="RefSeq" id="XP_025381301.1">
    <property type="nucleotide sequence ID" value="XM_025520752.1"/>
</dbReference>
<dbReference type="InterPro" id="IPR037700">
    <property type="entry name" value="NUP88/NUP82"/>
</dbReference>
<accession>A0A316Z1P7</accession>
<dbReference type="GO" id="GO:0006606">
    <property type="term" value="P:protein import into nucleus"/>
    <property type="evidence" value="ECO:0007669"/>
    <property type="project" value="TreeGrafter"/>
</dbReference>
<feature type="region of interest" description="Disordered" evidence="9">
    <location>
        <begin position="735"/>
        <end position="764"/>
    </location>
</feature>
<proteinExistence type="predicted"/>
<evidence type="ECO:0000256" key="1">
    <source>
        <dbReference type="ARBA" id="ARBA00004567"/>
    </source>
</evidence>
<keyword evidence="5" id="KW-0811">Translocation</keyword>
<feature type="compositionally biased region" description="Low complexity" evidence="9">
    <location>
        <begin position="190"/>
        <end position="211"/>
    </location>
</feature>
<evidence type="ECO:0000256" key="8">
    <source>
        <dbReference type="SAM" id="Coils"/>
    </source>
</evidence>
<sequence length="1016" mass="110829">MTLLGADASPDPTMPDVSWLATLPSHPIFETASPSAPRPPRRAMAIRNTDLLVATGGEIRMASLLEVKHHGSGGITPQKSSYKILTSSKLDFNVVSLLVNPTGKLLIAVGTHRVAVVVLPRPGTVSSVGSSIAVNAGLIGRYWHHESSGRMGAVADCKWHPWGFNGTSLMILTKNGQLREYDVSEDTEEPVQTLSLLPSSSTAKSSPVTSKYQRRRSTRSRSRSRSATPSASVMKRTGSHALPRSVRSGSSRIGLDISDEEEDFEDIGDASLQTQRKCNGAGTDKSAVAFTFGLDTRSMGKKWNGQDDEGQSSATSSSVPLDWNPLTVFGLRRDGDVYAICPFLPKRASIPSAYIHALSSYVSLTSSTSITSSSSMLQRDLQLRFLSSILKQAQISRGQNAAKRRRSTSVEPQLSRRRRSVSATPMSIDPRASEPPEDEWDVEIEEDVLIEAPTAPIVPSLPQLQGPFLFTPEPHELSTERESNATDMFFARVVPSEQEEGQAVHVFGIVGDDGRLDLCVLLDSLSPKWPKGAKSTMKVHSSGRYALSDTDDEDSDLDMQSQAEQSLPSLLVYETVDLGVLEAVGGIGTATLDNIDAALTYSTAAFEPDPLYSDTIYVHHILGVHAINFGKWARLLAAAVSSLDEEDRPTSVRTPTKNGSGQGPSALERFLHRSVPTDIACIVKTAPPSFGDVSNTAIPVVGVAIVSDIYLSYSFLALTVHGRLVSLELDLRSEEEDDEDQAREAANNTSLASSSQSWQQQRPPVYTSLLGDGPAFKVPEPFSQGSGLPSHPRSALGKAGGSGELRVTPETLRLLATTVEELRLEMRKLVRGGNVTQARLDLEVRELARQLSKLVEANNRAGGEGTDSSIRQRMERVMERQRKLMKRTDGMLQKLMEKHHPQLSIYEEQWFQELDGLSREVGEQGGERGNRSGLTAKVEQLQHQFSLLKPDLEELKREQSDRSSIGQRSSATLGTKQLNAVERLLSSESNLLIEARNKVQELNHRIAQEARADVLQ</sequence>
<evidence type="ECO:0000256" key="6">
    <source>
        <dbReference type="ARBA" id="ARBA00023132"/>
    </source>
</evidence>
<evidence type="ECO:0000313" key="11">
    <source>
        <dbReference type="Proteomes" id="UP000245768"/>
    </source>
</evidence>
<dbReference type="Proteomes" id="UP000245768">
    <property type="component" value="Unassembled WGS sequence"/>
</dbReference>
<gene>
    <name evidence="10" type="ORF">FA10DRAFT_264687</name>
</gene>
<dbReference type="GO" id="GO:0000055">
    <property type="term" value="P:ribosomal large subunit export from nucleus"/>
    <property type="evidence" value="ECO:0007669"/>
    <property type="project" value="InterPro"/>
</dbReference>
<dbReference type="AlphaFoldDB" id="A0A316Z1P7"/>
<dbReference type="PANTHER" id="PTHR13257:SF0">
    <property type="entry name" value="NUCLEAR PORE COMPLEX PROTEIN NUP88"/>
    <property type="match status" value="1"/>
</dbReference>
<dbReference type="GO" id="GO:0006406">
    <property type="term" value="P:mRNA export from nucleus"/>
    <property type="evidence" value="ECO:0007669"/>
    <property type="project" value="TreeGrafter"/>
</dbReference>
<comment type="subcellular location">
    <subcellularLocation>
        <location evidence="1">Nucleus</location>
        <location evidence="1">Nuclear pore complex</location>
    </subcellularLocation>
</comment>
<keyword evidence="7" id="KW-0539">Nucleus</keyword>
<evidence type="ECO:0000256" key="4">
    <source>
        <dbReference type="ARBA" id="ARBA00022927"/>
    </source>
</evidence>
<name>A0A316Z1P7_9BASI</name>
<dbReference type="GeneID" id="37042668"/>
<dbReference type="GO" id="GO:0017056">
    <property type="term" value="F:structural constituent of nuclear pore"/>
    <property type="evidence" value="ECO:0007669"/>
    <property type="project" value="InterPro"/>
</dbReference>
<dbReference type="SUPFAM" id="SSF50978">
    <property type="entry name" value="WD40 repeat-like"/>
    <property type="match status" value="1"/>
</dbReference>
<feature type="region of interest" description="Disordered" evidence="9">
    <location>
        <begin position="646"/>
        <end position="666"/>
    </location>
</feature>
<keyword evidence="6" id="KW-0906">Nuclear pore complex</keyword>
<dbReference type="FunCoup" id="A0A316Z1P7">
    <property type="interactions" value="18"/>
</dbReference>
<keyword evidence="8" id="KW-0175">Coiled coil</keyword>
<feature type="region of interest" description="Disordered" evidence="9">
    <location>
        <begin position="397"/>
        <end position="439"/>
    </location>
</feature>
<dbReference type="GO" id="GO:0000056">
    <property type="term" value="P:ribosomal small subunit export from nucleus"/>
    <property type="evidence" value="ECO:0007669"/>
    <property type="project" value="InterPro"/>
</dbReference>
<keyword evidence="11" id="KW-1185">Reference proteome</keyword>
<evidence type="ECO:0000256" key="7">
    <source>
        <dbReference type="ARBA" id="ARBA00023242"/>
    </source>
</evidence>
<protein>
    <submittedName>
        <fullName evidence="10">Uncharacterized protein</fullName>
    </submittedName>
</protein>